<keyword evidence="3" id="KW-0175">Coiled coil</keyword>
<sequence length="457" mass="48204">MALTATGIGSGLDINTIVGVLVDAEKVPKEAMFDKTEKTIDAKVSAIGTLKSALSTFQDALEKLQDGGSLNQRTVSTGESSYLTATADKTSQSGSYNVKVEQLAQQHKVAGINVADPSVPVGEGSLDLTVNGNNFSVTVGATDSLEDIANNINSATDNVGVTATIITSDAGSRLVLSSDTEGTDSQIGVVANDTVGTGLNDMFGGANLSELQIAKNSIVHVDGQQLTSQTNEVKGAITGVTLNLTDADLSKTTTVKVELDKDAVKDNVQGFVDAYNSLIGTIDKLSAYDLEKKEAAALQGDSMIRSIESQLRNMISSRVDVGGETVALYDIGIEADRYGKLSVDSDKLDTAIEENMSGIEGLFSTKDTGIANRLDTLVESYVKPTTGLINSRNNAYTSDKQRLDDQREAFTLKMEQLNARLMKQFNAMDLIVGNLNQQSAGIIGGLNALPGVVRTQN</sequence>
<evidence type="ECO:0000313" key="9">
    <source>
        <dbReference type="Proteomes" id="UP000267448"/>
    </source>
</evidence>
<feature type="domain" description="Flagellar hook-associated protein 2 C-terminal" evidence="7">
    <location>
        <begin position="214"/>
        <end position="437"/>
    </location>
</feature>
<dbReference type="Pfam" id="PF07196">
    <property type="entry name" value="Flagellin_IN"/>
    <property type="match status" value="1"/>
</dbReference>
<evidence type="ECO:0000313" key="8">
    <source>
        <dbReference type="EMBL" id="RTR39333.1"/>
    </source>
</evidence>
<dbReference type="GO" id="GO:0009424">
    <property type="term" value="C:bacterial-type flagellum hook"/>
    <property type="evidence" value="ECO:0007669"/>
    <property type="project" value="UniProtKB-UniRule"/>
</dbReference>
<dbReference type="GO" id="GO:0005576">
    <property type="term" value="C:extracellular region"/>
    <property type="evidence" value="ECO:0007669"/>
    <property type="project" value="UniProtKB-SubCell"/>
</dbReference>
<dbReference type="InterPro" id="IPR040026">
    <property type="entry name" value="FliD"/>
</dbReference>
<dbReference type="InterPro" id="IPR003481">
    <property type="entry name" value="FliD_N"/>
</dbReference>
<comment type="similarity">
    <text evidence="1 5">Belongs to the FliD family.</text>
</comment>
<gene>
    <name evidence="8" type="ORF">EKG38_10515</name>
</gene>
<dbReference type="Pfam" id="PF02465">
    <property type="entry name" value="FliD_N"/>
    <property type="match status" value="1"/>
</dbReference>
<dbReference type="AlphaFoldDB" id="A0A3S0J730"/>
<accession>A0A3S0J730</accession>
<dbReference type="PANTHER" id="PTHR30288:SF0">
    <property type="entry name" value="FLAGELLAR HOOK-ASSOCIATED PROTEIN 2"/>
    <property type="match status" value="1"/>
</dbReference>
<evidence type="ECO:0000256" key="5">
    <source>
        <dbReference type="RuleBase" id="RU362066"/>
    </source>
</evidence>
<feature type="domain" description="Flagellar hook-associated protein 2 N-terminal" evidence="6">
    <location>
        <begin position="10"/>
        <end position="107"/>
    </location>
</feature>
<keyword evidence="9" id="KW-1185">Reference proteome</keyword>
<dbReference type="PANTHER" id="PTHR30288">
    <property type="entry name" value="FLAGELLAR CAP/ASSEMBLY PROTEIN FLID"/>
    <property type="match status" value="1"/>
</dbReference>
<proteinExistence type="inferred from homology"/>
<name>A0A3S0J730_9GAMM</name>
<dbReference type="OrthoDB" id="9810816at2"/>
<keyword evidence="8" id="KW-0282">Flagellum</keyword>
<dbReference type="RefSeq" id="WP_126520200.1">
    <property type="nucleotide sequence ID" value="NZ_RXNU01000004.1"/>
</dbReference>
<keyword evidence="8" id="KW-0969">Cilium</keyword>
<dbReference type="InterPro" id="IPR010810">
    <property type="entry name" value="Flagellin_hook_IN_motif"/>
</dbReference>
<comment type="subunit">
    <text evidence="2 5">Homopentamer.</text>
</comment>
<dbReference type="Pfam" id="PF07195">
    <property type="entry name" value="FliD_C"/>
    <property type="match status" value="1"/>
</dbReference>
<evidence type="ECO:0000256" key="2">
    <source>
        <dbReference type="ARBA" id="ARBA00011255"/>
    </source>
</evidence>
<comment type="subcellular location">
    <subcellularLocation>
        <location evidence="5">Secreted</location>
    </subcellularLocation>
    <subcellularLocation>
        <location evidence="5">Bacterial flagellum</location>
    </subcellularLocation>
</comment>
<dbReference type="GO" id="GO:0007155">
    <property type="term" value="P:cell adhesion"/>
    <property type="evidence" value="ECO:0007669"/>
    <property type="project" value="InterPro"/>
</dbReference>
<dbReference type="GO" id="GO:0071973">
    <property type="term" value="P:bacterial-type flagellum-dependent cell motility"/>
    <property type="evidence" value="ECO:0007669"/>
    <property type="project" value="TreeGrafter"/>
</dbReference>
<dbReference type="EMBL" id="RXNU01000004">
    <property type="protein sequence ID" value="RTR39333.1"/>
    <property type="molecule type" value="Genomic_DNA"/>
</dbReference>
<organism evidence="8 9">
    <name type="scientific">Shewanella canadensis</name>
    <dbReference type="NCBI Taxonomy" id="271096"/>
    <lineage>
        <taxon>Bacteria</taxon>
        <taxon>Pseudomonadati</taxon>
        <taxon>Pseudomonadota</taxon>
        <taxon>Gammaproteobacteria</taxon>
        <taxon>Alteromonadales</taxon>
        <taxon>Shewanellaceae</taxon>
        <taxon>Shewanella</taxon>
    </lineage>
</organism>
<dbReference type="InterPro" id="IPR010809">
    <property type="entry name" value="FliD_C"/>
</dbReference>
<evidence type="ECO:0000259" key="6">
    <source>
        <dbReference type="Pfam" id="PF02465"/>
    </source>
</evidence>
<keyword evidence="5" id="KW-0964">Secreted</keyword>
<dbReference type="GO" id="GO:0009421">
    <property type="term" value="C:bacterial-type flagellum filament cap"/>
    <property type="evidence" value="ECO:0007669"/>
    <property type="project" value="InterPro"/>
</dbReference>
<keyword evidence="4 5" id="KW-0975">Bacterial flagellum</keyword>
<reference evidence="8 9" key="1">
    <citation type="submission" date="2018-12" db="EMBL/GenBank/DDBJ databases">
        <authorList>
            <person name="Yu L."/>
        </authorList>
    </citation>
    <scope>NUCLEOTIDE SEQUENCE [LARGE SCALE GENOMIC DNA]</scope>
    <source>
        <strain evidence="8 9">HAW-EB2</strain>
    </source>
</reference>
<comment type="caution">
    <text evidence="8">The sequence shown here is derived from an EMBL/GenBank/DDBJ whole genome shotgun (WGS) entry which is preliminary data.</text>
</comment>
<keyword evidence="8" id="KW-0966">Cell projection</keyword>
<protein>
    <recommendedName>
        <fullName evidence="5">Flagellar hook-associated protein 2</fullName>
        <shortName evidence="5">HAP2</shortName>
    </recommendedName>
    <alternativeName>
        <fullName evidence="5">Flagellar cap protein</fullName>
    </alternativeName>
</protein>
<evidence type="ECO:0000259" key="7">
    <source>
        <dbReference type="Pfam" id="PF07195"/>
    </source>
</evidence>
<comment type="function">
    <text evidence="5">Required for morphogenesis and for the elongation of the flagellar filament by facilitating polymerization of the flagellin monomers at the tip of growing filament. Forms a capping structure, which prevents flagellin subunits (transported through the central channel of the flagellum) from leaking out without polymerization at the distal end.</text>
</comment>
<dbReference type="Proteomes" id="UP000267448">
    <property type="component" value="Unassembled WGS sequence"/>
</dbReference>
<evidence type="ECO:0000256" key="3">
    <source>
        <dbReference type="ARBA" id="ARBA00023054"/>
    </source>
</evidence>
<evidence type="ECO:0000256" key="4">
    <source>
        <dbReference type="ARBA" id="ARBA00023143"/>
    </source>
</evidence>
<evidence type="ECO:0000256" key="1">
    <source>
        <dbReference type="ARBA" id="ARBA00009764"/>
    </source>
</evidence>